<feature type="domain" description="D-isomer specific 2-hydroxyacid dehydrogenase catalytic" evidence="5">
    <location>
        <begin position="35"/>
        <end position="314"/>
    </location>
</feature>
<comment type="similarity">
    <text evidence="1 4">Belongs to the D-isomer specific 2-hydroxyacid dehydrogenase family.</text>
</comment>
<evidence type="ECO:0000313" key="7">
    <source>
        <dbReference type="EMBL" id="SJM50069.1"/>
    </source>
</evidence>
<organism evidence="7 8">
    <name type="scientific">Agrococcus casei LMG 22410</name>
    <dbReference type="NCBI Taxonomy" id="1255656"/>
    <lineage>
        <taxon>Bacteria</taxon>
        <taxon>Bacillati</taxon>
        <taxon>Actinomycetota</taxon>
        <taxon>Actinomycetes</taxon>
        <taxon>Micrococcales</taxon>
        <taxon>Microbacteriaceae</taxon>
        <taxon>Agrococcus</taxon>
    </lineage>
</organism>
<dbReference type="InterPro" id="IPR006139">
    <property type="entry name" value="D-isomer_2_OHA_DH_cat_dom"/>
</dbReference>
<dbReference type="InterPro" id="IPR006140">
    <property type="entry name" value="D-isomer_DH_NAD-bd"/>
</dbReference>
<dbReference type="Gene3D" id="3.40.50.720">
    <property type="entry name" value="NAD(P)-binding Rossmann-like Domain"/>
    <property type="match status" value="2"/>
</dbReference>
<evidence type="ECO:0000256" key="1">
    <source>
        <dbReference type="ARBA" id="ARBA00005854"/>
    </source>
</evidence>
<keyword evidence="3" id="KW-0520">NAD</keyword>
<dbReference type="InterPro" id="IPR050857">
    <property type="entry name" value="D-2-hydroxyacid_DH"/>
</dbReference>
<dbReference type="GeneID" id="303172021"/>
<gene>
    <name evidence="7" type="ORF">CZ674_02270</name>
</gene>
<sequence>MAVILATSRSFGSGDRDLTAELAAAGHTVLRGPSSHEIDELREALGQADAWVAGTGPVTAEHLDASPGLKVVARYGVGTEAVDVAAARERGIVVTNTPGANSDAVADHTVALILTALRSITAGDRGVRSGDWSVIRGRQLGSQRVGLVGFGRIGRGVAQRLSGFGSSVIAHDPFLSDEDCAAASVSSATLETIGQQSDIVSLHAPGGQTVVDAAWLAALQHPIVLVNTARPDLVDEDALAAAMRDGRVRAFAADTLHGDTAGSASPLLADDLADRVTVTPHFGAQTVEAVDGMGSIAVDNALAVLDGRVPPNPVR</sequence>
<dbReference type="SUPFAM" id="SSF51735">
    <property type="entry name" value="NAD(P)-binding Rossmann-fold domains"/>
    <property type="match status" value="1"/>
</dbReference>
<dbReference type="OrthoDB" id="117809at2"/>
<dbReference type="Proteomes" id="UP000195787">
    <property type="component" value="Unassembled WGS sequence"/>
</dbReference>
<evidence type="ECO:0000256" key="3">
    <source>
        <dbReference type="ARBA" id="ARBA00023027"/>
    </source>
</evidence>
<dbReference type="SUPFAM" id="SSF52283">
    <property type="entry name" value="Formate/glycerate dehydrogenase catalytic domain-like"/>
    <property type="match status" value="1"/>
</dbReference>
<dbReference type="AlphaFoldDB" id="A0A1R4F2B3"/>
<feature type="domain" description="D-isomer specific 2-hydroxyacid dehydrogenase NAD-binding" evidence="6">
    <location>
        <begin position="110"/>
        <end position="283"/>
    </location>
</feature>
<evidence type="ECO:0000313" key="8">
    <source>
        <dbReference type="Proteomes" id="UP000195787"/>
    </source>
</evidence>
<dbReference type="GO" id="GO:0051287">
    <property type="term" value="F:NAD binding"/>
    <property type="evidence" value="ECO:0007669"/>
    <property type="project" value="InterPro"/>
</dbReference>
<dbReference type="Pfam" id="PF00389">
    <property type="entry name" value="2-Hacid_dh"/>
    <property type="match status" value="1"/>
</dbReference>
<reference evidence="7 8" key="1">
    <citation type="submission" date="2017-02" db="EMBL/GenBank/DDBJ databases">
        <authorList>
            <person name="Peterson S.W."/>
        </authorList>
    </citation>
    <scope>NUCLEOTIDE SEQUENCE [LARGE SCALE GENOMIC DNA]</scope>
    <source>
        <strain evidence="7 8">LMG 22410</strain>
    </source>
</reference>
<keyword evidence="8" id="KW-1185">Reference proteome</keyword>
<dbReference type="EC" id="1.1.1.95" evidence="7"/>
<dbReference type="Pfam" id="PF02826">
    <property type="entry name" value="2-Hacid_dh_C"/>
    <property type="match status" value="1"/>
</dbReference>
<dbReference type="GO" id="GO:0004617">
    <property type="term" value="F:phosphoglycerate dehydrogenase activity"/>
    <property type="evidence" value="ECO:0007669"/>
    <property type="project" value="UniProtKB-EC"/>
</dbReference>
<evidence type="ECO:0000256" key="2">
    <source>
        <dbReference type="ARBA" id="ARBA00023002"/>
    </source>
</evidence>
<dbReference type="PANTHER" id="PTHR42789">
    <property type="entry name" value="D-ISOMER SPECIFIC 2-HYDROXYACID DEHYDROGENASE FAMILY PROTEIN (AFU_ORTHOLOGUE AFUA_6G10090)"/>
    <property type="match status" value="1"/>
</dbReference>
<name>A0A1R4F2B3_9MICO</name>
<proteinExistence type="inferred from homology"/>
<dbReference type="InterPro" id="IPR036291">
    <property type="entry name" value="NAD(P)-bd_dom_sf"/>
</dbReference>
<keyword evidence="2 4" id="KW-0560">Oxidoreductase</keyword>
<evidence type="ECO:0000259" key="5">
    <source>
        <dbReference type="Pfam" id="PF00389"/>
    </source>
</evidence>
<evidence type="ECO:0000259" key="6">
    <source>
        <dbReference type="Pfam" id="PF02826"/>
    </source>
</evidence>
<dbReference type="RefSeq" id="WP_086990858.1">
    <property type="nucleotide sequence ID" value="NZ_FUHU01000010.1"/>
</dbReference>
<protein>
    <submittedName>
        <fullName evidence="7">D-3-phosphoglycerate dehydrogenase</fullName>
        <ecNumber evidence="7">1.1.1.95</ecNumber>
    </submittedName>
</protein>
<evidence type="ECO:0000256" key="4">
    <source>
        <dbReference type="RuleBase" id="RU003719"/>
    </source>
</evidence>
<dbReference type="PANTHER" id="PTHR42789:SF1">
    <property type="entry name" value="D-ISOMER SPECIFIC 2-HYDROXYACID DEHYDROGENASE FAMILY PROTEIN (AFU_ORTHOLOGUE AFUA_6G10090)"/>
    <property type="match status" value="1"/>
</dbReference>
<dbReference type="EMBL" id="FUHU01000010">
    <property type="protein sequence ID" value="SJM50069.1"/>
    <property type="molecule type" value="Genomic_DNA"/>
</dbReference>
<accession>A0A1R4F2B3</accession>